<evidence type="ECO:0000259" key="1">
    <source>
        <dbReference type="PROSITE" id="PS50994"/>
    </source>
</evidence>
<proteinExistence type="predicted"/>
<dbReference type="KEGG" id="ccp:CHC_T00008074001"/>
<accession>R7Q130</accession>
<dbReference type="InterPro" id="IPR050951">
    <property type="entry name" value="Retrovirus_Pol_polyprotein"/>
</dbReference>
<dbReference type="OrthoDB" id="422540at2759"/>
<dbReference type="EMBL" id="HG001477">
    <property type="protein sequence ID" value="CDF32342.1"/>
    <property type="molecule type" value="Genomic_DNA"/>
</dbReference>
<dbReference type="PROSITE" id="PS50994">
    <property type="entry name" value="INTEGRASE"/>
    <property type="match status" value="1"/>
</dbReference>
<keyword evidence="3" id="KW-1185">Reference proteome</keyword>
<dbReference type="PhylomeDB" id="R7Q130"/>
<evidence type="ECO:0000313" key="2">
    <source>
        <dbReference type="EMBL" id="CDF32342.1"/>
    </source>
</evidence>
<dbReference type="Gene3D" id="3.30.420.10">
    <property type="entry name" value="Ribonuclease H-like superfamily/Ribonuclease H"/>
    <property type="match status" value="1"/>
</dbReference>
<dbReference type="GO" id="GO:0003676">
    <property type="term" value="F:nucleic acid binding"/>
    <property type="evidence" value="ECO:0007669"/>
    <property type="project" value="InterPro"/>
</dbReference>
<dbReference type="OMA" id="PPVEWAD"/>
<dbReference type="Proteomes" id="UP000012073">
    <property type="component" value="Unassembled WGS sequence"/>
</dbReference>
<dbReference type="GeneID" id="17319721"/>
<protein>
    <recommendedName>
        <fullName evidence="1">Integrase catalytic domain-containing protein</fullName>
    </recommendedName>
</protein>
<dbReference type="Pfam" id="PF00665">
    <property type="entry name" value="rve"/>
    <property type="match status" value="1"/>
</dbReference>
<dbReference type="InterPro" id="IPR012337">
    <property type="entry name" value="RNaseH-like_sf"/>
</dbReference>
<dbReference type="STRING" id="2769.R7Q130"/>
<dbReference type="PANTHER" id="PTHR37984">
    <property type="entry name" value="PROTEIN CBG26694"/>
    <property type="match status" value="1"/>
</dbReference>
<organism evidence="2 3">
    <name type="scientific">Chondrus crispus</name>
    <name type="common">Carrageen Irish moss</name>
    <name type="synonym">Polymorpha crispa</name>
    <dbReference type="NCBI Taxonomy" id="2769"/>
    <lineage>
        <taxon>Eukaryota</taxon>
        <taxon>Rhodophyta</taxon>
        <taxon>Florideophyceae</taxon>
        <taxon>Rhodymeniophycidae</taxon>
        <taxon>Gigartinales</taxon>
        <taxon>Gigartinaceae</taxon>
        <taxon>Chondrus</taxon>
    </lineage>
</organism>
<gene>
    <name evidence="2" type="ORF">CHC_T00008074001</name>
</gene>
<dbReference type="Gramene" id="CDF32342">
    <property type="protein sequence ID" value="CDF32342"/>
    <property type="gene ID" value="CHC_T00008074001"/>
</dbReference>
<feature type="domain" description="Integrase catalytic" evidence="1">
    <location>
        <begin position="46"/>
        <end position="135"/>
    </location>
</feature>
<evidence type="ECO:0000313" key="3">
    <source>
        <dbReference type="Proteomes" id="UP000012073"/>
    </source>
</evidence>
<dbReference type="RefSeq" id="XP_005712007.1">
    <property type="nucleotide sequence ID" value="XM_005711950.1"/>
</dbReference>
<dbReference type="GO" id="GO:0015074">
    <property type="term" value="P:DNA integration"/>
    <property type="evidence" value="ECO:0007669"/>
    <property type="project" value="InterPro"/>
</dbReference>
<reference evidence="3" key="1">
    <citation type="journal article" date="2013" name="Proc. Natl. Acad. Sci. U.S.A.">
        <title>Genome structure and metabolic features in the red seaweed Chondrus crispus shed light on evolution of the Archaeplastida.</title>
        <authorList>
            <person name="Collen J."/>
            <person name="Porcel B."/>
            <person name="Carre W."/>
            <person name="Ball S.G."/>
            <person name="Chaparro C."/>
            <person name="Tonon T."/>
            <person name="Barbeyron T."/>
            <person name="Michel G."/>
            <person name="Noel B."/>
            <person name="Valentin K."/>
            <person name="Elias M."/>
            <person name="Artiguenave F."/>
            <person name="Arun A."/>
            <person name="Aury J.M."/>
            <person name="Barbosa-Neto J.F."/>
            <person name="Bothwell J.H."/>
            <person name="Bouget F.Y."/>
            <person name="Brillet L."/>
            <person name="Cabello-Hurtado F."/>
            <person name="Capella-Gutierrez S."/>
            <person name="Charrier B."/>
            <person name="Cladiere L."/>
            <person name="Cock J.M."/>
            <person name="Coelho S.M."/>
            <person name="Colleoni C."/>
            <person name="Czjzek M."/>
            <person name="Da Silva C."/>
            <person name="Delage L."/>
            <person name="Denoeud F."/>
            <person name="Deschamps P."/>
            <person name="Dittami S.M."/>
            <person name="Gabaldon T."/>
            <person name="Gachon C.M."/>
            <person name="Groisillier A."/>
            <person name="Herve C."/>
            <person name="Jabbari K."/>
            <person name="Katinka M."/>
            <person name="Kloareg B."/>
            <person name="Kowalczyk N."/>
            <person name="Labadie K."/>
            <person name="Leblanc C."/>
            <person name="Lopez P.J."/>
            <person name="McLachlan D.H."/>
            <person name="Meslet-Cladiere L."/>
            <person name="Moustafa A."/>
            <person name="Nehr Z."/>
            <person name="Nyvall Collen P."/>
            <person name="Panaud O."/>
            <person name="Partensky F."/>
            <person name="Poulain J."/>
            <person name="Rensing S.A."/>
            <person name="Rousvoal S."/>
            <person name="Samson G."/>
            <person name="Symeonidi A."/>
            <person name="Weissenbach J."/>
            <person name="Zambounis A."/>
            <person name="Wincker P."/>
            <person name="Boyen C."/>
        </authorList>
    </citation>
    <scope>NUCLEOTIDE SEQUENCE [LARGE SCALE GENOMIC DNA]</scope>
    <source>
        <strain evidence="3">cv. Stackhouse</strain>
    </source>
</reference>
<dbReference type="AlphaFoldDB" id="R7Q130"/>
<dbReference type="PANTHER" id="PTHR37984:SF5">
    <property type="entry name" value="PROTEIN NYNRIN-LIKE"/>
    <property type="match status" value="1"/>
</dbReference>
<dbReference type="InterPro" id="IPR036397">
    <property type="entry name" value="RNaseH_sf"/>
</dbReference>
<name>R7Q130_CHOCR</name>
<sequence length="198" mass="21498">MYYTLRREYYWPHMASDAFSTLRNCTSCAATRGTLVKNQKDLKLFPAAGPLEFVAMDLLGPLPRTANGNQHVLVITDRFSKLTRSIPLRTTTASVVANAFLDNWVYVYGEPRYVLTDNGSQFAAKFFDAVCALLGGAALSHDGLPPPVEWADRTVQSHAGAMPPALRGGAPARLGRLRAAADLRVQYAGPPVDGDDSV</sequence>
<dbReference type="SUPFAM" id="SSF53098">
    <property type="entry name" value="Ribonuclease H-like"/>
    <property type="match status" value="1"/>
</dbReference>
<dbReference type="InterPro" id="IPR001584">
    <property type="entry name" value="Integrase_cat-core"/>
</dbReference>